<sequence>MKFPLAHAPFAPLHLGDGDMKEVVELADLFVQQTLADYETHLNMQHGVVDEVRWKMVKRFEDV</sequence>
<evidence type="ECO:0000313" key="1">
    <source>
        <dbReference type="EMBL" id="POM66498.1"/>
    </source>
</evidence>
<name>A0A2P4XLT6_9STRA</name>
<accession>A0A2P4XLT6</accession>
<proteinExistence type="predicted"/>
<gene>
    <name evidence="1" type="ORF">PHPALM_17631</name>
</gene>
<evidence type="ECO:0000313" key="2">
    <source>
        <dbReference type="Proteomes" id="UP000237271"/>
    </source>
</evidence>
<comment type="caution">
    <text evidence="1">The sequence shown here is derived from an EMBL/GenBank/DDBJ whole genome shotgun (WGS) entry which is preliminary data.</text>
</comment>
<dbReference type="AlphaFoldDB" id="A0A2P4XLT6"/>
<reference evidence="1 2" key="1">
    <citation type="journal article" date="2017" name="Genome Biol. Evol.">
        <title>Phytophthora megakarya and P. palmivora, closely related causal agents of cacao black pod rot, underwent increases in genome sizes and gene numbers by different mechanisms.</title>
        <authorList>
            <person name="Ali S.S."/>
            <person name="Shao J."/>
            <person name="Lary D.J."/>
            <person name="Kronmiller B."/>
            <person name="Shen D."/>
            <person name="Strem M.D."/>
            <person name="Amoako-Attah I."/>
            <person name="Akrofi A.Y."/>
            <person name="Begoude B.A."/>
            <person name="Ten Hoopen G.M."/>
            <person name="Coulibaly K."/>
            <person name="Kebe B.I."/>
            <person name="Melnick R.L."/>
            <person name="Guiltinan M.J."/>
            <person name="Tyler B.M."/>
            <person name="Meinhardt L.W."/>
            <person name="Bailey B.A."/>
        </authorList>
    </citation>
    <scope>NUCLEOTIDE SEQUENCE [LARGE SCALE GENOMIC DNA]</scope>
    <source>
        <strain evidence="2">sbr112.9</strain>
    </source>
</reference>
<dbReference type="OrthoDB" id="160291at2759"/>
<protein>
    <submittedName>
        <fullName evidence="1">Uncharacterized protein</fullName>
    </submittedName>
</protein>
<keyword evidence="2" id="KW-1185">Reference proteome</keyword>
<dbReference type="EMBL" id="NCKW01009601">
    <property type="protein sequence ID" value="POM66498.1"/>
    <property type="molecule type" value="Genomic_DNA"/>
</dbReference>
<feature type="non-terminal residue" evidence="1">
    <location>
        <position position="63"/>
    </location>
</feature>
<dbReference type="Proteomes" id="UP000237271">
    <property type="component" value="Unassembled WGS sequence"/>
</dbReference>
<organism evidence="1 2">
    <name type="scientific">Phytophthora palmivora</name>
    <dbReference type="NCBI Taxonomy" id="4796"/>
    <lineage>
        <taxon>Eukaryota</taxon>
        <taxon>Sar</taxon>
        <taxon>Stramenopiles</taxon>
        <taxon>Oomycota</taxon>
        <taxon>Peronosporomycetes</taxon>
        <taxon>Peronosporales</taxon>
        <taxon>Peronosporaceae</taxon>
        <taxon>Phytophthora</taxon>
    </lineage>
</organism>